<dbReference type="PANTHER" id="PTHR23402:SF1">
    <property type="entry name" value="PYROGLUTAMYL-PEPTIDASE I"/>
    <property type="match status" value="1"/>
</dbReference>
<evidence type="ECO:0000256" key="1">
    <source>
        <dbReference type="ARBA" id="ARBA00006641"/>
    </source>
</evidence>
<sequence length="154" mass="17559">MTRPWVLSHLSRVLLSARIRKNYFAIESSASRSSYHENPDVSHRVFTKGETKNVWGKSPEILNTTLELEQVVEKWREELRSAKPAPDVRLSDDVENFLCGFMYYASLVEMAKKGDGKRNVVFFHVPLFETEKDIRRGTEVTIALIKGLAETSAG</sequence>
<name>A0A8E2E1L4_9PEZI</name>
<evidence type="ECO:0008006" key="7">
    <source>
        <dbReference type="Google" id="ProtNLM"/>
    </source>
</evidence>
<protein>
    <recommendedName>
        <fullName evidence="7">Peptidase C15, pyroglutamyl peptidase I-like protein</fullName>
    </recommendedName>
</protein>
<keyword evidence="3" id="KW-0378">Hydrolase</keyword>
<keyword evidence="2" id="KW-0645">Protease</keyword>
<dbReference type="PANTHER" id="PTHR23402">
    <property type="entry name" value="PROTEASE FAMILY C15 PYROGLUTAMYL-PEPTIDASE I-RELATED"/>
    <property type="match status" value="1"/>
</dbReference>
<dbReference type="Gene3D" id="3.40.630.20">
    <property type="entry name" value="Peptidase C15, pyroglutamyl peptidase I-like"/>
    <property type="match status" value="1"/>
</dbReference>
<dbReference type="EMBL" id="KV745281">
    <property type="protein sequence ID" value="OCK75727.1"/>
    <property type="molecule type" value="Genomic_DNA"/>
</dbReference>
<gene>
    <name evidence="5" type="ORF">K432DRAFT_446512</name>
</gene>
<evidence type="ECO:0000256" key="4">
    <source>
        <dbReference type="ARBA" id="ARBA00022807"/>
    </source>
</evidence>
<dbReference type="InterPro" id="IPR036440">
    <property type="entry name" value="Peptidase_C15-like_sf"/>
</dbReference>
<dbReference type="AlphaFoldDB" id="A0A8E2E1L4"/>
<dbReference type="GO" id="GO:0006508">
    <property type="term" value="P:proteolysis"/>
    <property type="evidence" value="ECO:0007669"/>
    <property type="project" value="UniProtKB-KW"/>
</dbReference>
<dbReference type="InterPro" id="IPR016125">
    <property type="entry name" value="Peptidase_C15-like"/>
</dbReference>
<organism evidence="5 6">
    <name type="scientific">Lepidopterella palustris CBS 459.81</name>
    <dbReference type="NCBI Taxonomy" id="1314670"/>
    <lineage>
        <taxon>Eukaryota</taxon>
        <taxon>Fungi</taxon>
        <taxon>Dikarya</taxon>
        <taxon>Ascomycota</taxon>
        <taxon>Pezizomycotina</taxon>
        <taxon>Dothideomycetes</taxon>
        <taxon>Pleosporomycetidae</taxon>
        <taxon>Mytilinidiales</taxon>
        <taxon>Argynnaceae</taxon>
        <taxon>Lepidopterella</taxon>
    </lineage>
</organism>
<keyword evidence="6" id="KW-1185">Reference proteome</keyword>
<proteinExistence type="inferred from homology"/>
<dbReference type="SUPFAM" id="SSF53182">
    <property type="entry name" value="Pyrrolidone carboxyl peptidase (pyroglutamate aminopeptidase)"/>
    <property type="match status" value="1"/>
</dbReference>
<keyword evidence="4" id="KW-0788">Thiol protease</keyword>
<comment type="similarity">
    <text evidence="1">Belongs to the peptidase C15 family.</text>
</comment>
<dbReference type="Proteomes" id="UP000250266">
    <property type="component" value="Unassembled WGS sequence"/>
</dbReference>
<evidence type="ECO:0000256" key="3">
    <source>
        <dbReference type="ARBA" id="ARBA00022801"/>
    </source>
</evidence>
<evidence type="ECO:0000313" key="6">
    <source>
        <dbReference type="Proteomes" id="UP000250266"/>
    </source>
</evidence>
<evidence type="ECO:0000256" key="2">
    <source>
        <dbReference type="ARBA" id="ARBA00022670"/>
    </source>
</evidence>
<dbReference type="GO" id="GO:0008234">
    <property type="term" value="F:cysteine-type peptidase activity"/>
    <property type="evidence" value="ECO:0007669"/>
    <property type="project" value="UniProtKB-KW"/>
</dbReference>
<evidence type="ECO:0000313" key="5">
    <source>
        <dbReference type="EMBL" id="OCK75727.1"/>
    </source>
</evidence>
<accession>A0A8E2E1L4</accession>
<dbReference type="OrthoDB" id="407146at2759"/>
<reference evidence="5 6" key="1">
    <citation type="journal article" date="2016" name="Nat. Commun.">
        <title>Ectomycorrhizal ecology is imprinted in the genome of the dominant symbiotic fungus Cenococcum geophilum.</title>
        <authorList>
            <consortium name="DOE Joint Genome Institute"/>
            <person name="Peter M."/>
            <person name="Kohler A."/>
            <person name="Ohm R.A."/>
            <person name="Kuo A."/>
            <person name="Krutzmann J."/>
            <person name="Morin E."/>
            <person name="Arend M."/>
            <person name="Barry K.W."/>
            <person name="Binder M."/>
            <person name="Choi C."/>
            <person name="Clum A."/>
            <person name="Copeland A."/>
            <person name="Grisel N."/>
            <person name="Haridas S."/>
            <person name="Kipfer T."/>
            <person name="LaButti K."/>
            <person name="Lindquist E."/>
            <person name="Lipzen A."/>
            <person name="Maire R."/>
            <person name="Meier B."/>
            <person name="Mihaltcheva S."/>
            <person name="Molinier V."/>
            <person name="Murat C."/>
            <person name="Poggeler S."/>
            <person name="Quandt C.A."/>
            <person name="Sperisen C."/>
            <person name="Tritt A."/>
            <person name="Tisserant E."/>
            <person name="Crous P.W."/>
            <person name="Henrissat B."/>
            <person name="Nehls U."/>
            <person name="Egli S."/>
            <person name="Spatafora J.W."/>
            <person name="Grigoriev I.V."/>
            <person name="Martin F.M."/>
        </authorList>
    </citation>
    <scope>NUCLEOTIDE SEQUENCE [LARGE SCALE GENOMIC DNA]</scope>
    <source>
        <strain evidence="5 6">CBS 459.81</strain>
    </source>
</reference>